<evidence type="ECO:0000313" key="3">
    <source>
        <dbReference type="Proteomes" id="UP001248581"/>
    </source>
</evidence>
<reference evidence="3" key="1">
    <citation type="submission" date="2023-09" db="EMBL/GenBank/DDBJ databases">
        <authorList>
            <person name="Li S."/>
            <person name="Li X."/>
            <person name="Zhang C."/>
            <person name="Zhao Z."/>
        </authorList>
    </citation>
    <scope>NUCLEOTIDE SEQUENCE [LARGE SCALE GENOMIC DNA]</scope>
    <source>
        <strain evidence="3">SQ345</strain>
    </source>
</reference>
<keyword evidence="1" id="KW-0472">Membrane</keyword>
<sequence>MKFYFSSNQFPQLQPFDFRSRQQIIHLATAKLSPLAKFVLNLLKMAILIPPFFMLANVESWYFLIPLVFVLVGYFIVLRPLSLVFIGQHLDKAISQFERENS</sequence>
<dbReference type="InterPro" id="IPR046168">
    <property type="entry name" value="DUF6170"/>
</dbReference>
<name>A0ABY9TL38_9GAMM</name>
<keyword evidence="1" id="KW-0812">Transmembrane</keyword>
<accession>A0ABY9TL38</accession>
<dbReference type="Pfam" id="PF19667">
    <property type="entry name" value="DUF6170"/>
    <property type="match status" value="1"/>
</dbReference>
<evidence type="ECO:0000313" key="2">
    <source>
        <dbReference type="EMBL" id="WNC69541.1"/>
    </source>
</evidence>
<dbReference type="RefSeq" id="WP_348388683.1">
    <property type="nucleotide sequence ID" value="NZ_CP134146.1"/>
</dbReference>
<feature type="transmembrane region" description="Helical" evidence="1">
    <location>
        <begin position="38"/>
        <end position="55"/>
    </location>
</feature>
<dbReference type="Proteomes" id="UP001248581">
    <property type="component" value="Chromosome"/>
</dbReference>
<gene>
    <name evidence="2" type="ORF">RI845_05180</name>
</gene>
<keyword evidence="3" id="KW-1185">Reference proteome</keyword>
<organism evidence="2 3">
    <name type="scientific">Thalassotalea nanhaiensis</name>
    <dbReference type="NCBI Taxonomy" id="3065648"/>
    <lineage>
        <taxon>Bacteria</taxon>
        <taxon>Pseudomonadati</taxon>
        <taxon>Pseudomonadota</taxon>
        <taxon>Gammaproteobacteria</taxon>
        <taxon>Alteromonadales</taxon>
        <taxon>Colwelliaceae</taxon>
        <taxon>Thalassotalea</taxon>
    </lineage>
</organism>
<proteinExistence type="predicted"/>
<evidence type="ECO:0000256" key="1">
    <source>
        <dbReference type="SAM" id="Phobius"/>
    </source>
</evidence>
<feature type="transmembrane region" description="Helical" evidence="1">
    <location>
        <begin position="61"/>
        <end position="86"/>
    </location>
</feature>
<dbReference type="EMBL" id="CP134146">
    <property type="protein sequence ID" value="WNC69541.1"/>
    <property type="molecule type" value="Genomic_DNA"/>
</dbReference>
<protein>
    <submittedName>
        <fullName evidence="2">DUF6170 family protein</fullName>
    </submittedName>
</protein>
<keyword evidence="1" id="KW-1133">Transmembrane helix</keyword>